<organism evidence="1 2">
    <name type="scientific">Pseudonocardia xinjiangensis</name>
    <dbReference type="NCBI Taxonomy" id="75289"/>
    <lineage>
        <taxon>Bacteria</taxon>
        <taxon>Bacillati</taxon>
        <taxon>Actinomycetota</taxon>
        <taxon>Actinomycetes</taxon>
        <taxon>Pseudonocardiales</taxon>
        <taxon>Pseudonocardiaceae</taxon>
        <taxon>Pseudonocardia</taxon>
    </lineage>
</organism>
<dbReference type="RefSeq" id="WP_169394467.1">
    <property type="nucleotide sequence ID" value="NZ_BAAAJH010000008.1"/>
</dbReference>
<gene>
    <name evidence="1" type="ORF">HF577_04590</name>
</gene>
<evidence type="ECO:0000313" key="2">
    <source>
        <dbReference type="Proteomes" id="UP001296706"/>
    </source>
</evidence>
<dbReference type="Proteomes" id="UP001296706">
    <property type="component" value="Unassembled WGS sequence"/>
</dbReference>
<sequence>MSLDGDGLRALLSTAGPGAVADVLLELDEPARRALADTVRAYRDELDPGPVRPHPHVPALLVAGAGCLPTVAGVVVWLRRRELLRSADPSVAVHVARVLAAPGRPAIASVARQLAERVRPGSVDLHWPLAYALLGAAGVGPVVTDAMVRGWARYVLSSRSEPYVFSSDTWLPVMLPHLFEVDGAVADTTYWGGMARLLELCRQGRVSREALLTGCLYRMRAGDRRAPMRDVLSLHADLGPTPDEVAAHRQEYLGLLVSEQTAVAEAAQLALRALDDAGRLPVSVLAEAGEVVLLRPEKKLVRTQLRWLDAVARRDPAHLPVLVPVLAGGLGNAAVDLAEQALTVVARHLSAAGTAGRDALRAAAAELTGDLARQAHALLGEALPTARAVVAPGPASPYVALPLQPTASVGELVGELRRVLRGTVEVPLLERVLDGLVRGFRADRHGLAAALAPYISPWTGGWYGLVRAASGVDEPPSRLPSYDYVPKEPALSAVLTRRLVELADQFRAGTAPPELLATPATTDGHVDPDRMLRLLAAAERDGRQPGDADLTQALLRLPRDLDPAFTARAASLTSPAGRRLHHWLDTTPDACTALPEEPGLADLLARAGSTQSLDDAGPRSGGRLALLWPGVLPSHREVVATYLRPHVLPSIEPDRNGDLCRVLPTLARCGGPFGADMAVCLVYGLAASRSADRLYAVDALVALAVNDDFDGDLTGRVLGDLASRRVIVLRRAVDALTEASGVDAAVWDITAGALPALLGMPLPRPAGVPDLLALAAGTAAAGTTRRAVPGLAEVAGRRDRSRLVVEARRLSRAVAV</sequence>
<accession>A0ABX1R9C7</accession>
<evidence type="ECO:0008006" key="3">
    <source>
        <dbReference type="Google" id="ProtNLM"/>
    </source>
</evidence>
<reference evidence="1 2" key="1">
    <citation type="submission" date="2020-04" db="EMBL/GenBank/DDBJ databases">
        <authorList>
            <person name="Klaysubun C."/>
            <person name="Duangmal K."/>
            <person name="Lipun K."/>
        </authorList>
    </citation>
    <scope>NUCLEOTIDE SEQUENCE [LARGE SCALE GENOMIC DNA]</scope>
    <source>
        <strain evidence="1 2">JCM 11839</strain>
    </source>
</reference>
<dbReference type="EMBL" id="JAAXKY010000008">
    <property type="protein sequence ID" value="NMH76386.1"/>
    <property type="molecule type" value="Genomic_DNA"/>
</dbReference>
<proteinExistence type="predicted"/>
<protein>
    <recommendedName>
        <fullName evidence="3">Secreted protein</fullName>
    </recommendedName>
</protein>
<keyword evidence="2" id="KW-1185">Reference proteome</keyword>
<evidence type="ECO:0000313" key="1">
    <source>
        <dbReference type="EMBL" id="NMH76386.1"/>
    </source>
</evidence>
<name>A0ABX1R9C7_9PSEU</name>
<comment type="caution">
    <text evidence="1">The sequence shown here is derived from an EMBL/GenBank/DDBJ whole genome shotgun (WGS) entry which is preliminary data.</text>
</comment>